<keyword evidence="1" id="KW-0732">Signal</keyword>
<gene>
    <name evidence="2" type="ORF">FJR03_07965</name>
</gene>
<dbReference type="SUPFAM" id="SSF48452">
    <property type="entry name" value="TPR-like"/>
    <property type="match status" value="1"/>
</dbReference>
<accession>A0A7M1AW51</accession>
<evidence type="ECO:0000313" key="3">
    <source>
        <dbReference type="Proteomes" id="UP000593910"/>
    </source>
</evidence>
<dbReference type="PROSITE" id="PS51257">
    <property type="entry name" value="PROKAR_LIPOPROTEIN"/>
    <property type="match status" value="1"/>
</dbReference>
<dbReference type="Gene3D" id="1.25.40.10">
    <property type="entry name" value="Tetratricopeptide repeat domain"/>
    <property type="match status" value="1"/>
</dbReference>
<evidence type="ECO:0000256" key="1">
    <source>
        <dbReference type="SAM" id="SignalP"/>
    </source>
</evidence>
<dbReference type="EMBL" id="CP041165">
    <property type="protein sequence ID" value="QOP41679.1"/>
    <property type="molecule type" value="Genomic_DNA"/>
</dbReference>
<protein>
    <recommendedName>
        <fullName evidence="4">Curli production assembly/transport component CsgG</fullName>
    </recommendedName>
</protein>
<feature type="chain" id="PRO_5032856415" description="Curli production assembly/transport component CsgG" evidence="1">
    <location>
        <begin position="22"/>
        <end position="332"/>
    </location>
</feature>
<dbReference type="AlphaFoldDB" id="A0A7M1AW51"/>
<dbReference type="Pfam" id="PF03783">
    <property type="entry name" value="CsgG"/>
    <property type="match status" value="1"/>
</dbReference>
<dbReference type="InterPro" id="IPR011990">
    <property type="entry name" value="TPR-like_helical_dom_sf"/>
</dbReference>
<sequence length="332" mass="38006">MKKTLWGVALLAIFFSGCAQKVGISALEPAEVDRISQTKKVTVTYFENDRVGLSDKVEAKLAGFRLDRKKYFTIVSRKDFNDIIREQKLQNSGLVNPKDAVKIGNIIGAQAIISGRVSTPTLQDSRFYEKRVKCADLKCKELVYYNVRCTKRVSSLSADMRIIDVTKGDIIYADTLTRSMTNKHCSDDSRVLPSREMSGQSLANEIANSFTYKLTPHYKRFNVVLLEEPDIEYTDREEKLLEVSLEYIEQGRMDKAEQLLTQLIDSTNQKSYVPFYNLGVIKEAQGNYKEAKEYYGYADNLMIEPVQEINKAIVRIDTLIEKRKRGMEQINR</sequence>
<evidence type="ECO:0000313" key="2">
    <source>
        <dbReference type="EMBL" id="QOP41679.1"/>
    </source>
</evidence>
<dbReference type="InterPro" id="IPR005534">
    <property type="entry name" value="Curli_assmbl/transp-comp_CsgG"/>
</dbReference>
<dbReference type="Proteomes" id="UP000593910">
    <property type="component" value="Chromosome"/>
</dbReference>
<evidence type="ECO:0008006" key="4">
    <source>
        <dbReference type="Google" id="ProtNLM"/>
    </source>
</evidence>
<dbReference type="KEGG" id="smax:FJR03_07965"/>
<dbReference type="Gene3D" id="3.40.50.10610">
    <property type="entry name" value="ABC-type transport auxiliary lipoprotein component"/>
    <property type="match status" value="1"/>
</dbReference>
<organism evidence="2 3">
    <name type="scientific">Sulfurimonas marina</name>
    <dbReference type="NCBI Taxonomy" id="2590551"/>
    <lineage>
        <taxon>Bacteria</taxon>
        <taxon>Pseudomonadati</taxon>
        <taxon>Campylobacterota</taxon>
        <taxon>Epsilonproteobacteria</taxon>
        <taxon>Campylobacterales</taxon>
        <taxon>Sulfurimonadaceae</taxon>
        <taxon>Sulfurimonas</taxon>
    </lineage>
</organism>
<name>A0A7M1AW51_9BACT</name>
<feature type="signal peptide" evidence="1">
    <location>
        <begin position="1"/>
        <end position="21"/>
    </location>
</feature>
<reference evidence="2 3" key="1">
    <citation type="submission" date="2019-06" db="EMBL/GenBank/DDBJ databases">
        <title>Sulfurimonas gotlandica sp. nov., a chemoautotrophic and psychrotolerant epsilonproteobacterium isolated from a pelagic redoxcline, and an emended description of the genus Sulfurimonas.</title>
        <authorList>
            <person name="Wang S."/>
            <person name="Jiang L."/>
            <person name="Shao Z."/>
        </authorList>
    </citation>
    <scope>NUCLEOTIDE SEQUENCE [LARGE SCALE GENOMIC DNA]</scope>
    <source>
        <strain evidence="2 3">B2</strain>
    </source>
</reference>
<keyword evidence="3" id="KW-1185">Reference proteome</keyword>
<dbReference type="GO" id="GO:0030288">
    <property type="term" value="C:outer membrane-bounded periplasmic space"/>
    <property type="evidence" value="ECO:0007669"/>
    <property type="project" value="InterPro"/>
</dbReference>
<dbReference type="RefSeq" id="WP_193112996.1">
    <property type="nucleotide sequence ID" value="NZ_CP041165.1"/>
</dbReference>
<proteinExistence type="predicted"/>